<protein>
    <submittedName>
        <fullName evidence="1">Uncharacterized protein</fullName>
    </submittedName>
</protein>
<dbReference type="InterPro" id="IPR051710">
    <property type="entry name" value="Phosphatase_SH3-domain"/>
</dbReference>
<accession>A0ABP0NX36</accession>
<reference evidence="1 2" key="1">
    <citation type="submission" date="2024-02" db="EMBL/GenBank/DDBJ databases">
        <authorList>
            <person name="Chen Y."/>
            <person name="Shah S."/>
            <person name="Dougan E. K."/>
            <person name="Thang M."/>
            <person name="Chan C."/>
        </authorList>
    </citation>
    <scope>NUCLEOTIDE SEQUENCE [LARGE SCALE GENOMIC DNA]</scope>
</reference>
<dbReference type="Gene3D" id="3.40.50.1240">
    <property type="entry name" value="Phosphoglycerate mutase-like"/>
    <property type="match status" value="1"/>
</dbReference>
<sequence length="342" mass="38242">MSLGRCFLGISRLLFGPRPSTLVLLRHGEREDYMAEKAGRGAAWISASARPWDPPLAPNGRQQAQSAATRLRQVLTAAQLPPPSRIFTSPLVRAVETADWVAEEFGVDSLFVEEGLTESAYEQWMRQWAVPGANSDWGGPPSCGMPKARRIRAERSVQGTPVRHEELRPEALEGLQALLLTAAELKEAGWRRVDENYASYVPVRGKGYRWGHFEFQEEVIQRCCAAVLRLLERHPQETLVFVSHGGPTQYCFKELSGQKYRGGSRTPRRGQGRECCTSDSGPLFMGVRVEASMFFSSFTIFTCQPYEHAIDQHTIPKGWCQGLTCAYGEKTVGMLHLRSSRP</sequence>
<dbReference type="Proteomes" id="UP001642484">
    <property type="component" value="Unassembled WGS sequence"/>
</dbReference>
<dbReference type="InterPro" id="IPR013078">
    <property type="entry name" value="His_Pase_superF_clade-1"/>
</dbReference>
<dbReference type="CDD" id="cd07067">
    <property type="entry name" value="HP_PGM_like"/>
    <property type="match status" value="1"/>
</dbReference>
<dbReference type="InterPro" id="IPR029033">
    <property type="entry name" value="His_PPase_superfam"/>
</dbReference>
<dbReference type="SMART" id="SM00855">
    <property type="entry name" value="PGAM"/>
    <property type="match status" value="1"/>
</dbReference>
<proteinExistence type="predicted"/>
<evidence type="ECO:0000313" key="1">
    <source>
        <dbReference type="EMBL" id="CAK9068340.1"/>
    </source>
</evidence>
<comment type="caution">
    <text evidence="1">The sequence shown here is derived from an EMBL/GenBank/DDBJ whole genome shotgun (WGS) entry which is preliminary data.</text>
</comment>
<name>A0ABP0NX36_9DINO</name>
<dbReference type="Pfam" id="PF00300">
    <property type="entry name" value="His_Phos_1"/>
    <property type="match status" value="1"/>
</dbReference>
<gene>
    <name evidence="1" type="ORF">CCMP2556_LOCUS33566</name>
</gene>
<dbReference type="SUPFAM" id="SSF53254">
    <property type="entry name" value="Phosphoglycerate mutase-like"/>
    <property type="match status" value="1"/>
</dbReference>
<organism evidence="1 2">
    <name type="scientific">Durusdinium trenchii</name>
    <dbReference type="NCBI Taxonomy" id="1381693"/>
    <lineage>
        <taxon>Eukaryota</taxon>
        <taxon>Sar</taxon>
        <taxon>Alveolata</taxon>
        <taxon>Dinophyceae</taxon>
        <taxon>Suessiales</taxon>
        <taxon>Symbiodiniaceae</taxon>
        <taxon>Durusdinium</taxon>
    </lineage>
</organism>
<evidence type="ECO:0000313" key="2">
    <source>
        <dbReference type="Proteomes" id="UP001642484"/>
    </source>
</evidence>
<dbReference type="EMBL" id="CAXAMN010022317">
    <property type="protein sequence ID" value="CAK9068340.1"/>
    <property type="molecule type" value="Genomic_DNA"/>
</dbReference>
<dbReference type="PANTHER" id="PTHR16469">
    <property type="entry name" value="UBIQUITIN-ASSOCIATED AND SH3 DOMAIN-CONTAINING BA-RELATED"/>
    <property type="match status" value="1"/>
</dbReference>
<keyword evidence="2" id="KW-1185">Reference proteome</keyword>
<dbReference type="PANTHER" id="PTHR16469:SF27">
    <property type="entry name" value="UBIQUITIN-ASSOCIATED AND SH3 DOMAIN-CONTAINING BA-RELATED"/>
    <property type="match status" value="1"/>
</dbReference>